<sequence length="178" mass="17976">MIRQALHAAAILTLLTASGCAGSDSARALSLSPAPLPGTPETPLATPAASAQADAGTGLSGPTSDAAPAAEPFQTASIEARPSAAEITYANATAAGIFRRRKAERATTFLPAGTVDGYGLCLRAPARSGKGYDYALILLQNRLSGGAISQVDDETPVMRRPADAAPCARASLGWTRAG</sequence>
<comment type="caution">
    <text evidence="3">The sequence shown here is derived from an EMBL/GenBank/DDBJ whole genome shotgun (WGS) entry which is preliminary data.</text>
</comment>
<dbReference type="RefSeq" id="WP_207348954.1">
    <property type="nucleotide sequence ID" value="NZ_JAFMPY010000001.1"/>
</dbReference>
<accession>A0ABS3IY57</accession>
<name>A0ABS3IY57_9HYPH</name>
<evidence type="ECO:0000256" key="1">
    <source>
        <dbReference type="SAM" id="MobiDB-lite"/>
    </source>
</evidence>
<proteinExistence type="predicted"/>
<keyword evidence="4" id="KW-1185">Reference proteome</keyword>
<dbReference type="EMBL" id="JAFMPY010000001">
    <property type="protein sequence ID" value="MBO0902319.1"/>
    <property type="molecule type" value="Genomic_DNA"/>
</dbReference>
<dbReference type="Proteomes" id="UP000664288">
    <property type="component" value="Unassembled WGS sequence"/>
</dbReference>
<gene>
    <name evidence="3" type="ORF">J1C47_01580</name>
</gene>
<dbReference type="PROSITE" id="PS51257">
    <property type="entry name" value="PROKAR_LIPOPROTEIN"/>
    <property type="match status" value="1"/>
</dbReference>
<protein>
    <submittedName>
        <fullName evidence="3">Uncharacterized protein</fullName>
    </submittedName>
</protein>
<evidence type="ECO:0000313" key="4">
    <source>
        <dbReference type="Proteomes" id="UP000664288"/>
    </source>
</evidence>
<feature type="signal peptide" evidence="2">
    <location>
        <begin position="1"/>
        <end position="23"/>
    </location>
</feature>
<evidence type="ECO:0000313" key="3">
    <source>
        <dbReference type="EMBL" id="MBO0902319.1"/>
    </source>
</evidence>
<feature type="chain" id="PRO_5046502942" evidence="2">
    <location>
        <begin position="24"/>
        <end position="178"/>
    </location>
</feature>
<reference evidence="3 4" key="1">
    <citation type="submission" date="2021-03" db="EMBL/GenBank/DDBJ databases">
        <title>Whole genome sequence of Jiella sp. MQZ13P-4.</title>
        <authorList>
            <person name="Tuo L."/>
        </authorList>
    </citation>
    <scope>NUCLEOTIDE SEQUENCE [LARGE SCALE GENOMIC DNA]</scope>
    <source>
        <strain evidence="3 4">MQZ13P-4</strain>
    </source>
</reference>
<feature type="region of interest" description="Disordered" evidence="1">
    <location>
        <begin position="31"/>
        <end position="70"/>
    </location>
</feature>
<keyword evidence="2" id="KW-0732">Signal</keyword>
<organism evidence="3 4">
    <name type="scientific">Jiella sonneratiae</name>
    <dbReference type="NCBI Taxonomy" id="2816856"/>
    <lineage>
        <taxon>Bacteria</taxon>
        <taxon>Pseudomonadati</taxon>
        <taxon>Pseudomonadota</taxon>
        <taxon>Alphaproteobacteria</taxon>
        <taxon>Hyphomicrobiales</taxon>
        <taxon>Aurantimonadaceae</taxon>
        <taxon>Jiella</taxon>
    </lineage>
</organism>
<evidence type="ECO:0000256" key="2">
    <source>
        <dbReference type="SAM" id="SignalP"/>
    </source>
</evidence>